<name>A0A7S2SA16_9STRA</name>
<feature type="region of interest" description="Disordered" evidence="4">
    <location>
        <begin position="148"/>
        <end position="237"/>
    </location>
</feature>
<dbReference type="GO" id="GO:0005829">
    <property type="term" value="C:cytosol"/>
    <property type="evidence" value="ECO:0007669"/>
    <property type="project" value="TreeGrafter"/>
</dbReference>
<dbReference type="Gene3D" id="3.80.10.10">
    <property type="entry name" value="Ribonuclease Inhibitor"/>
    <property type="match status" value="1"/>
</dbReference>
<dbReference type="GO" id="GO:0031267">
    <property type="term" value="F:small GTPase binding"/>
    <property type="evidence" value="ECO:0007669"/>
    <property type="project" value="TreeGrafter"/>
</dbReference>
<gene>
    <name evidence="5" type="ORF">RMAR1173_LOCUS12691</name>
</gene>
<organism evidence="5">
    <name type="scientific">Rhizochromulina marina</name>
    <dbReference type="NCBI Taxonomy" id="1034831"/>
    <lineage>
        <taxon>Eukaryota</taxon>
        <taxon>Sar</taxon>
        <taxon>Stramenopiles</taxon>
        <taxon>Ochrophyta</taxon>
        <taxon>Dictyochophyceae</taxon>
        <taxon>Rhizochromulinales</taxon>
        <taxon>Rhizochromulina</taxon>
    </lineage>
</organism>
<keyword evidence="1" id="KW-0343">GTPase activation</keyword>
<reference evidence="5" key="1">
    <citation type="submission" date="2021-01" db="EMBL/GenBank/DDBJ databases">
        <authorList>
            <person name="Corre E."/>
            <person name="Pelletier E."/>
            <person name="Niang G."/>
            <person name="Scheremetjew M."/>
            <person name="Finn R."/>
            <person name="Kale V."/>
            <person name="Holt S."/>
            <person name="Cochrane G."/>
            <person name="Meng A."/>
            <person name="Brown T."/>
            <person name="Cohen L."/>
        </authorList>
    </citation>
    <scope>NUCLEOTIDE SEQUENCE</scope>
    <source>
        <strain evidence="5">CCMP1243</strain>
    </source>
</reference>
<evidence type="ECO:0000313" key="5">
    <source>
        <dbReference type="EMBL" id="CAD9694079.1"/>
    </source>
</evidence>
<evidence type="ECO:0000256" key="1">
    <source>
        <dbReference type="ARBA" id="ARBA00022468"/>
    </source>
</evidence>
<accession>A0A7S2SA16</accession>
<proteinExistence type="predicted"/>
<dbReference type="InterPro" id="IPR027038">
    <property type="entry name" value="RanGap"/>
</dbReference>
<dbReference type="AlphaFoldDB" id="A0A7S2SA16"/>
<sequence>MRIWTSGDTSRFRSPPPLPPAPCRLPAAFCRLPELCAWHLKRFESEPEGGMQRLPAQQRPPRTALEVLQRGMVSCQPADPSPAPPHRCPAEEGLLRAPPPHLSTELPPGPSEALGGGLCSPPEWAGAPPPRWAVDPMEDLLMDDAEAGLSRRAQRRHKQALWRQKETVPPREGMRKPPGGGKAPRGKPRSRSEAEGDMPSPRNDARRRRRRVDPEPLTLLVEPEQALQSAAPPTPVVIENDEEPEHRQQQQQQRGGGAVAVAMEEEDHGTARRDPMHAEPVKVEELLEGDCTAGGDIKTSPTRGFLQVIPVELIKNSLAFLPPSSLASFSKSSKSGAPQLADEVARSLCLALRAGVSSVASGDWITCLELLHAAREATHAGVAEAIIEMVNGKMVLGRLRVVGGNVTDEELQPLCRAIAALPPTCPLQLVNLSGNCIRDPGALALARALQYHTKSLHAICLARNQIGSAGAQALAHLAEHCTRLGVFYLAANPLHRVHGVDYAPASESPPETSPRLPPSPTCVAISEELLMRADARLLASMARHWSASRRYSELLPLAKEYAPSPTTAGIHQIEEECQLPPTHLASLYEEHDKQARQATELDGVEALVQAVQVNRSLTTLSIRATGIAPCFCDKIREAWGDRSATGLYL</sequence>
<protein>
    <recommendedName>
        <fullName evidence="6">F-box domain-containing protein</fullName>
    </recommendedName>
</protein>
<dbReference type="SMART" id="SM00368">
    <property type="entry name" value="LRR_RI"/>
    <property type="match status" value="2"/>
</dbReference>
<dbReference type="Pfam" id="PF13516">
    <property type="entry name" value="LRR_6"/>
    <property type="match status" value="2"/>
</dbReference>
<dbReference type="PANTHER" id="PTHR24113">
    <property type="entry name" value="RAN GTPASE-ACTIVATING PROTEIN 1"/>
    <property type="match status" value="1"/>
</dbReference>
<dbReference type="InterPro" id="IPR001611">
    <property type="entry name" value="Leu-rich_rpt"/>
</dbReference>
<dbReference type="GO" id="GO:0005096">
    <property type="term" value="F:GTPase activator activity"/>
    <property type="evidence" value="ECO:0007669"/>
    <property type="project" value="UniProtKB-KW"/>
</dbReference>
<dbReference type="SUPFAM" id="SSF52047">
    <property type="entry name" value="RNI-like"/>
    <property type="match status" value="1"/>
</dbReference>
<keyword evidence="3" id="KW-0677">Repeat</keyword>
<evidence type="ECO:0000256" key="4">
    <source>
        <dbReference type="SAM" id="MobiDB-lite"/>
    </source>
</evidence>
<dbReference type="PANTHER" id="PTHR24113:SF12">
    <property type="entry name" value="RAN GTPASE-ACTIVATING PROTEIN 1"/>
    <property type="match status" value="1"/>
</dbReference>
<dbReference type="EMBL" id="HBHJ01019212">
    <property type="protein sequence ID" value="CAD9694079.1"/>
    <property type="molecule type" value="Transcribed_RNA"/>
</dbReference>
<keyword evidence="2" id="KW-0433">Leucine-rich repeat</keyword>
<feature type="compositionally biased region" description="Basic and acidic residues" evidence="4">
    <location>
        <begin position="163"/>
        <end position="175"/>
    </location>
</feature>
<dbReference type="GO" id="GO:0006913">
    <property type="term" value="P:nucleocytoplasmic transport"/>
    <property type="evidence" value="ECO:0007669"/>
    <property type="project" value="TreeGrafter"/>
</dbReference>
<feature type="region of interest" description="Disordered" evidence="4">
    <location>
        <begin position="75"/>
        <end position="132"/>
    </location>
</feature>
<evidence type="ECO:0008006" key="6">
    <source>
        <dbReference type="Google" id="ProtNLM"/>
    </source>
</evidence>
<dbReference type="GO" id="GO:0005634">
    <property type="term" value="C:nucleus"/>
    <property type="evidence" value="ECO:0007669"/>
    <property type="project" value="TreeGrafter"/>
</dbReference>
<dbReference type="InterPro" id="IPR032675">
    <property type="entry name" value="LRR_dom_sf"/>
</dbReference>
<evidence type="ECO:0000256" key="3">
    <source>
        <dbReference type="ARBA" id="ARBA00022737"/>
    </source>
</evidence>
<evidence type="ECO:0000256" key="2">
    <source>
        <dbReference type="ARBA" id="ARBA00022614"/>
    </source>
</evidence>
<dbReference type="GO" id="GO:0048471">
    <property type="term" value="C:perinuclear region of cytoplasm"/>
    <property type="evidence" value="ECO:0007669"/>
    <property type="project" value="TreeGrafter"/>
</dbReference>